<dbReference type="AlphaFoldDB" id="A0A1M5G9P8"/>
<organism evidence="3 4">
    <name type="scientific">Flavobacterium fluvii</name>
    <dbReference type="NCBI Taxonomy" id="468056"/>
    <lineage>
        <taxon>Bacteria</taxon>
        <taxon>Pseudomonadati</taxon>
        <taxon>Bacteroidota</taxon>
        <taxon>Flavobacteriia</taxon>
        <taxon>Flavobacteriales</taxon>
        <taxon>Flavobacteriaceae</taxon>
        <taxon>Flavobacterium</taxon>
    </lineage>
</organism>
<evidence type="ECO:0000313" key="4">
    <source>
        <dbReference type="Proteomes" id="UP000184516"/>
    </source>
</evidence>
<evidence type="ECO:0000259" key="2">
    <source>
        <dbReference type="Pfam" id="PF13505"/>
    </source>
</evidence>
<gene>
    <name evidence="3" type="ORF">SAMN05443549_1011160</name>
</gene>
<dbReference type="SUPFAM" id="SSF56925">
    <property type="entry name" value="OMPA-like"/>
    <property type="match status" value="1"/>
</dbReference>
<protein>
    <submittedName>
        <fullName evidence="3">Outer membrane protein beta-barrel domain-containing protein</fullName>
    </submittedName>
</protein>
<dbReference type="OrthoDB" id="9848719at2"/>
<keyword evidence="1" id="KW-0732">Signal</keyword>
<evidence type="ECO:0000256" key="1">
    <source>
        <dbReference type="ARBA" id="ARBA00022729"/>
    </source>
</evidence>
<dbReference type="STRING" id="468056.SAMN05443549_1011160"/>
<dbReference type="InterPro" id="IPR027385">
    <property type="entry name" value="Beta-barrel_OMP"/>
</dbReference>
<reference evidence="4" key="1">
    <citation type="submission" date="2016-11" db="EMBL/GenBank/DDBJ databases">
        <authorList>
            <person name="Varghese N."/>
            <person name="Submissions S."/>
        </authorList>
    </citation>
    <scope>NUCLEOTIDE SEQUENCE [LARGE SCALE GENOMIC DNA]</scope>
    <source>
        <strain evidence="4">DSM 19978</strain>
    </source>
</reference>
<dbReference type="RefSeq" id="WP_084546099.1">
    <property type="nucleotide sequence ID" value="NZ_FQWB01000001.1"/>
</dbReference>
<dbReference type="Gene3D" id="2.40.160.20">
    <property type="match status" value="1"/>
</dbReference>
<proteinExistence type="predicted"/>
<dbReference type="InterPro" id="IPR011250">
    <property type="entry name" value="OMP/PagP_B-barrel"/>
</dbReference>
<dbReference type="EMBL" id="FQWB01000001">
    <property type="protein sequence ID" value="SHG00463.1"/>
    <property type="molecule type" value="Genomic_DNA"/>
</dbReference>
<evidence type="ECO:0000313" key="3">
    <source>
        <dbReference type="EMBL" id="SHG00463.1"/>
    </source>
</evidence>
<dbReference type="Proteomes" id="UP000184516">
    <property type="component" value="Unassembled WGS sequence"/>
</dbReference>
<keyword evidence="4" id="KW-1185">Reference proteome</keyword>
<feature type="domain" description="Outer membrane protein beta-barrel" evidence="2">
    <location>
        <begin position="21"/>
        <end position="206"/>
    </location>
</feature>
<dbReference type="Pfam" id="PF13505">
    <property type="entry name" value="OMP_b-brl"/>
    <property type="match status" value="1"/>
</dbReference>
<accession>A0A1M5G9P8</accession>
<name>A0A1M5G9P8_9FLAO</name>
<sequence length="206" mass="23831">MLYLYFKKYVFVLFAYSVFLLMTTFLYAQKSVAENNLNTFKKGFYVGVETGVGWPQFKNGSQDESREGRFIFGLYGGYRPLYTLRAGFKIDEYFIEDDDYSPGKGISISNASFQVQVFPFKNITLFTNLQYGWSKYNNNHILQGYEANGTSQKIGLGYEYNLNKHFALSLNANYGFGKFNDVNDVSVTIHDQNYDSWDITLCVTYR</sequence>